<reference evidence="1" key="1">
    <citation type="journal article" date="2020" name="Nature">
        <title>Giant virus diversity and host interactions through global metagenomics.</title>
        <authorList>
            <person name="Schulz F."/>
            <person name="Roux S."/>
            <person name="Paez-Espino D."/>
            <person name="Jungbluth S."/>
            <person name="Walsh D.A."/>
            <person name="Denef V.J."/>
            <person name="McMahon K.D."/>
            <person name="Konstantinidis K.T."/>
            <person name="Eloe-Fadrosh E.A."/>
            <person name="Kyrpides N.C."/>
            <person name="Woyke T."/>
        </authorList>
    </citation>
    <scope>NUCLEOTIDE SEQUENCE</scope>
    <source>
        <strain evidence="1">GVMAG-M-3300024261-37</strain>
    </source>
</reference>
<evidence type="ECO:0008006" key="2">
    <source>
        <dbReference type="Google" id="ProtNLM"/>
    </source>
</evidence>
<dbReference type="Gene3D" id="3.10.110.10">
    <property type="entry name" value="Ubiquitin Conjugating Enzyme"/>
    <property type="match status" value="1"/>
</dbReference>
<dbReference type="AlphaFoldDB" id="A0A6C0ITR0"/>
<evidence type="ECO:0000313" key="1">
    <source>
        <dbReference type="EMBL" id="QHT95217.1"/>
    </source>
</evidence>
<organism evidence="1">
    <name type="scientific">viral metagenome</name>
    <dbReference type="NCBI Taxonomy" id="1070528"/>
    <lineage>
        <taxon>unclassified sequences</taxon>
        <taxon>metagenomes</taxon>
        <taxon>organismal metagenomes</taxon>
    </lineage>
</organism>
<sequence length="164" mass="19675">MSLARRMNNEQKSWNKKISAESHIYIVYEVEKREVLVSVYKRRLKRVIFFKLELGWEYPFSPPKCELSIDLKKWNNMYQYFFNITNQSIKNWRHKNGAACPCCMSLLCSQNWGPMNNILEIGEELSKHIDEKLELMEKLYVDIIIRKNAGKLPDEMIEYIKEFI</sequence>
<name>A0A6C0ITR0_9ZZZZ</name>
<dbReference type="InterPro" id="IPR016135">
    <property type="entry name" value="UBQ-conjugating_enzyme/RWD"/>
</dbReference>
<dbReference type="EMBL" id="MN740236">
    <property type="protein sequence ID" value="QHT95217.1"/>
    <property type="molecule type" value="Genomic_DNA"/>
</dbReference>
<accession>A0A6C0ITR0</accession>
<proteinExistence type="predicted"/>
<protein>
    <recommendedName>
        <fullName evidence="2">UBC core domain-containing protein</fullName>
    </recommendedName>
</protein>